<proteinExistence type="predicted"/>
<dbReference type="STRING" id="1121387.GCA_000429885_01747"/>
<evidence type="ECO:0000256" key="2">
    <source>
        <dbReference type="ARBA" id="ARBA00023315"/>
    </source>
</evidence>
<sequence length="195" mass="21222">MSAAHSAPVAVYAQHTGSMTQISRADWHVAPLSRELWERGGRVAYQEGIDTENASFASAAPDWETFVAHKIAPYCLAAVDDASGDCLAVAWGIHAFARPIYLGVVEHSLYVRSSARGRGVGKGLLGEFIRRTEAGGTWTLLGLVFPENTASIALHESLGFRQVGVYERVGKMPFGARKGQWRDVLLLERRSPIVS</sequence>
<evidence type="ECO:0000256" key="1">
    <source>
        <dbReference type="ARBA" id="ARBA00022679"/>
    </source>
</evidence>
<keyword evidence="1 4" id="KW-0808">Transferase</keyword>
<name>A0A239VAN0_9MICO</name>
<keyword evidence="5" id="KW-1185">Reference proteome</keyword>
<organism evidence="4 5">
    <name type="scientific">Dermatophilus congolensis</name>
    <dbReference type="NCBI Taxonomy" id="1863"/>
    <lineage>
        <taxon>Bacteria</taxon>
        <taxon>Bacillati</taxon>
        <taxon>Actinomycetota</taxon>
        <taxon>Actinomycetes</taxon>
        <taxon>Micrococcales</taxon>
        <taxon>Dermatophilaceae</taxon>
        <taxon>Dermatophilus</taxon>
    </lineage>
</organism>
<keyword evidence="2 4" id="KW-0012">Acyltransferase</keyword>
<dbReference type="InterPro" id="IPR000182">
    <property type="entry name" value="GNAT_dom"/>
</dbReference>
<accession>A0A239VAN0</accession>
<evidence type="ECO:0000259" key="3">
    <source>
        <dbReference type="PROSITE" id="PS51186"/>
    </source>
</evidence>
<dbReference type="PANTHER" id="PTHR43072">
    <property type="entry name" value="N-ACETYLTRANSFERASE"/>
    <property type="match status" value="1"/>
</dbReference>
<dbReference type="EMBL" id="LT906453">
    <property type="protein sequence ID" value="SNV19187.1"/>
    <property type="molecule type" value="Genomic_DNA"/>
</dbReference>
<dbReference type="KEGG" id="dco:SAMEA4475696_0650"/>
<evidence type="ECO:0000313" key="4">
    <source>
        <dbReference type="EMBL" id="SNV19187.1"/>
    </source>
</evidence>
<dbReference type="AlphaFoldDB" id="A0A239VAN0"/>
<feature type="domain" description="N-acetyltransferase" evidence="3">
    <location>
        <begin position="31"/>
        <end position="183"/>
    </location>
</feature>
<protein>
    <submittedName>
        <fullName evidence="4">Putative phosphinothricin acetyltransferase YwnH</fullName>
        <ecNumber evidence="4">2.3.1.183</ecNumber>
    </submittedName>
</protein>
<gene>
    <name evidence="4" type="primary">ywnH</name>
    <name evidence="4" type="ORF">SAMEA4475696_00650</name>
</gene>
<dbReference type="PROSITE" id="PS51186">
    <property type="entry name" value="GNAT"/>
    <property type="match status" value="1"/>
</dbReference>
<dbReference type="SUPFAM" id="SSF55729">
    <property type="entry name" value="Acyl-CoA N-acyltransferases (Nat)"/>
    <property type="match status" value="1"/>
</dbReference>
<dbReference type="PANTHER" id="PTHR43072:SF23">
    <property type="entry name" value="UPF0039 PROTEIN C11D3.02C"/>
    <property type="match status" value="1"/>
</dbReference>
<evidence type="ECO:0000313" key="5">
    <source>
        <dbReference type="Proteomes" id="UP000242637"/>
    </source>
</evidence>
<dbReference type="Gene3D" id="3.40.630.30">
    <property type="match status" value="1"/>
</dbReference>
<reference evidence="4 5" key="1">
    <citation type="submission" date="2017-06" db="EMBL/GenBank/DDBJ databases">
        <authorList>
            <consortium name="Pathogen Informatics"/>
        </authorList>
    </citation>
    <scope>NUCLEOTIDE SEQUENCE [LARGE SCALE GENOMIC DNA]</scope>
    <source>
        <strain evidence="4 5">NCTC13039</strain>
    </source>
</reference>
<dbReference type="GO" id="GO:0102971">
    <property type="term" value="F:phosphinothricin N-acetyltransferase activity"/>
    <property type="evidence" value="ECO:0007669"/>
    <property type="project" value="UniProtKB-EC"/>
</dbReference>
<dbReference type="Pfam" id="PF00583">
    <property type="entry name" value="Acetyltransf_1"/>
    <property type="match status" value="1"/>
</dbReference>
<dbReference type="InterPro" id="IPR016181">
    <property type="entry name" value="Acyl_CoA_acyltransferase"/>
</dbReference>
<dbReference type="EC" id="2.3.1.183" evidence="4"/>
<dbReference type="Proteomes" id="UP000242637">
    <property type="component" value="Chromosome 1"/>
</dbReference>